<dbReference type="Gene3D" id="3.90.1200.10">
    <property type="match status" value="1"/>
</dbReference>
<evidence type="ECO:0000313" key="2">
    <source>
        <dbReference type="EMBL" id="NIR75168.1"/>
    </source>
</evidence>
<comment type="caution">
    <text evidence="2">The sequence shown here is derived from an EMBL/GenBank/DDBJ whole genome shotgun (WGS) entry which is preliminary data.</text>
</comment>
<accession>A0AAE5CBZ6</accession>
<dbReference type="AlphaFoldDB" id="A0AAE5CBZ6"/>
<protein>
    <submittedName>
        <fullName evidence="2">Phosphotransferase</fullName>
    </submittedName>
</protein>
<organism evidence="2 3">
    <name type="scientific">Candidatus Kutchimonas denitrificans</name>
    <dbReference type="NCBI Taxonomy" id="3056748"/>
    <lineage>
        <taxon>Bacteria</taxon>
        <taxon>Pseudomonadati</taxon>
        <taxon>Gemmatimonadota</taxon>
        <taxon>Gemmatimonadia</taxon>
        <taxon>Candidatus Palauibacterales</taxon>
        <taxon>Candidatus Palauibacteraceae</taxon>
        <taxon>Candidatus Kutchimonas</taxon>
    </lineage>
</organism>
<name>A0AAE5CBZ6_9BACT</name>
<dbReference type="Pfam" id="PF01636">
    <property type="entry name" value="APH"/>
    <property type="match status" value="1"/>
</dbReference>
<sequence length="299" mass="34485">MRVFRDRTSTAPGVVVKEYRAAPSDSRPAEHEHLCLQKLGEHLLSFPHLHVPHPVAHSAKRGILITREIVGETADRLLARRLRRTPRLRRGRKGLDEARALCAMIGQWLQAVHALARLGDRINPATSDMKSCLRQRFGAAVQRTQDIGSTLEPELSRIERYFSQAIKELDSTGCVLHHPDFSPYNMILTDEGLYVLDLSEVGSGHPLEEAAFFWAYLEALKLNPWYSKRRVRVCQAAFLAAACGHAELPPFWQRWGMFMRLSYLTRSEERVGRISGIRLWRRKFFRKRMRHWLANQSWA</sequence>
<dbReference type="EMBL" id="JAACAK010000064">
    <property type="protein sequence ID" value="NIR75168.1"/>
    <property type="molecule type" value="Genomic_DNA"/>
</dbReference>
<evidence type="ECO:0000313" key="3">
    <source>
        <dbReference type="Proteomes" id="UP000702544"/>
    </source>
</evidence>
<dbReference type="Proteomes" id="UP000702544">
    <property type="component" value="Unassembled WGS sequence"/>
</dbReference>
<evidence type="ECO:0000259" key="1">
    <source>
        <dbReference type="Pfam" id="PF01636"/>
    </source>
</evidence>
<dbReference type="InterPro" id="IPR002575">
    <property type="entry name" value="Aminoglycoside_PTrfase"/>
</dbReference>
<dbReference type="InterPro" id="IPR011009">
    <property type="entry name" value="Kinase-like_dom_sf"/>
</dbReference>
<proteinExistence type="predicted"/>
<dbReference type="SUPFAM" id="SSF56112">
    <property type="entry name" value="Protein kinase-like (PK-like)"/>
    <property type="match status" value="1"/>
</dbReference>
<reference evidence="2 3" key="1">
    <citation type="submission" date="2020-01" db="EMBL/GenBank/DDBJ databases">
        <title>Genomes assembled from Gulf of Kutch pelagic sediment metagenomes.</title>
        <authorList>
            <person name="Chandrashekar M."/>
            <person name="Mahajan M.S."/>
            <person name="Dave K.J."/>
            <person name="Vatsa P."/>
            <person name="Nathani N.M."/>
        </authorList>
    </citation>
    <scope>NUCLEOTIDE SEQUENCE [LARGE SCALE GENOMIC DNA]</scope>
    <source>
        <strain evidence="2">KS3-K002</strain>
    </source>
</reference>
<gene>
    <name evidence="2" type="ORF">GWO12_08665</name>
</gene>
<feature type="domain" description="Aminoglycoside phosphotransferase" evidence="1">
    <location>
        <begin position="3"/>
        <end position="218"/>
    </location>
</feature>